<reference evidence="2 3" key="1">
    <citation type="submission" date="2017-02" db="EMBL/GenBank/DDBJ databases">
        <authorList>
            <person name="Peterson S.W."/>
        </authorList>
    </citation>
    <scope>NUCLEOTIDE SEQUENCE [LARGE SCALE GENOMIC DNA]</scope>
    <source>
        <strain evidence="2 3">ATCC 43324</strain>
    </source>
</reference>
<keyword evidence="1" id="KW-0812">Transmembrane</keyword>
<dbReference type="EMBL" id="FUXK01000002">
    <property type="protein sequence ID" value="SJZ46607.1"/>
    <property type="molecule type" value="Genomic_DNA"/>
</dbReference>
<feature type="transmembrane region" description="Helical" evidence="1">
    <location>
        <begin position="139"/>
        <end position="157"/>
    </location>
</feature>
<dbReference type="Proteomes" id="UP000190065">
    <property type="component" value="Unassembled WGS sequence"/>
</dbReference>
<gene>
    <name evidence="2" type="ORF">SAMN02745202_00188</name>
</gene>
<evidence type="ECO:0000256" key="1">
    <source>
        <dbReference type="SAM" id="Phobius"/>
    </source>
</evidence>
<name>A0A1T4KWB9_9BACT</name>
<feature type="transmembrane region" description="Helical" evidence="1">
    <location>
        <begin position="64"/>
        <end position="84"/>
    </location>
</feature>
<feature type="transmembrane region" description="Helical" evidence="1">
    <location>
        <begin position="12"/>
        <end position="35"/>
    </location>
</feature>
<organism evidence="2 3">
    <name type="scientific">Segatella oulorum</name>
    <dbReference type="NCBI Taxonomy" id="28136"/>
    <lineage>
        <taxon>Bacteria</taxon>
        <taxon>Pseudomonadati</taxon>
        <taxon>Bacteroidota</taxon>
        <taxon>Bacteroidia</taxon>
        <taxon>Bacteroidales</taxon>
        <taxon>Prevotellaceae</taxon>
        <taxon>Segatella</taxon>
    </lineage>
</organism>
<protein>
    <submittedName>
        <fullName evidence="2">AbgT putative transporter family protein</fullName>
    </submittedName>
</protein>
<dbReference type="RefSeq" id="WP_025070061.1">
    <property type="nucleotide sequence ID" value="NZ_FUXK01000002.1"/>
</dbReference>
<keyword evidence="1" id="KW-1133">Transmembrane helix</keyword>
<dbReference type="STRING" id="28136.SAMN02745202_00188"/>
<dbReference type="AlphaFoldDB" id="A0A1T4KWB9"/>
<feature type="transmembrane region" description="Helical" evidence="1">
    <location>
        <begin position="178"/>
        <end position="199"/>
    </location>
</feature>
<dbReference type="eggNOG" id="COG2978">
    <property type="taxonomic scope" value="Bacteria"/>
</dbReference>
<proteinExistence type="predicted"/>
<accession>A0A1T4KWB9</accession>
<evidence type="ECO:0000313" key="2">
    <source>
        <dbReference type="EMBL" id="SJZ46607.1"/>
    </source>
</evidence>
<sequence length="204" mass="22627">MKSRRGQRVFAVMMLLLLIAQGLVILGSWLITAILPSLQLRSLLSSEGIRWFFGQFSYNLASPIMVWMLVATMGYGCITTSGLLHLKRPLDFRQRLALRFVVSELVVLIAVLVLLTLLPHAVLLNIDGHLFPSSFSDSIIPYLSFSACIMGVSYAFLSGHITSLVQTFSMLCSKFDTLSPLFVLYIAAAQLFCSIRFVLTVGTQ</sequence>
<evidence type="ECO:0000313" key="3">
    <source>
        <dbReference type="Proteomes" id="UP000190065"/>
    </source>
</evidence>
<feature type="transmembrane region" description="Helical" evidence="1">
    <location>
        <begin position="96"/>
        <end position="119"/>
    </location>
</feature>
<keyword evidence="1" id="KW-0472">Membrane</keyword>